<keyword evidence="3" id="KW-1185">Reference proteome</keyword>
<evidence type="ECO:0008006" key="4">
    <source>
        <dbReference type="Google" id="ProtNLM"/>
    </source>
</evidence>
<dbReference type="RefSeq" id="WP_169588720.1">
    <property type="nucleotide sequence ID" value="NZ_JABBGK010000001.1"/>
</dbReference>
<organism evidence="2 3">
    <name type="scientific">Rhizobium terricola</name>
    <dbReference type="NCBI Taxonomy" id="2728849"/>
    <lineage>
        <taxon>Bacteria</taxon>
        <taxon>Pseudomonadati</taxon>
        <taxon>Pseudomonadota</taxon>
        <taxon>Alphaproteobacteria</taxon>
        <taxon>Hyphomicrobiales</taxon>
        <taxon>Rhizobiaceae</taxon>
        <taxon>Rhizobium/Agrobacterium group</taxon>
        <taxon>Rhizobium</taxon>
    </lineage>
</organism>
<evidence type="ECO:0000256" key="1">
    <source>
        <dbReference type="SAM" id="SignalP"/>
    </source>
</evidence>
<dbReference type="EMBL" id="JABBGK010000001">
    <property type="protein sequence ID" value="NML73977.1"/>
    <property type="molecule type" value="Genomic_DNA"/>
</dbReference>
<keyword evidence="1" id="KW-0732">Signal</keyword>
<reference evidence="2 3" key="1">
    <citation type="submission" date="2020-04" db="EMBL/GenBank/DDBJ databases">
        <title>Rhizobium sp. S-51 isolated from soil.</title>
        <authorList>
            <person name="Dahal R.H."/>
        </authorList>
    </citation>
    <scope>NUCLEOTIDE SEQUENCE [LARGE SCALE GENOMIC DNA]</scope>
    <source>
        <strain evidence="2 3">S-51</strain>
    </source>
</reference>
<protein>
    <recommendedName>
        <fullName evidence="4">DUF4189 domain-containing protein</fullName>
    </recommendedName>
</protein>
<dbReference type="AlphaFoldDB" id="A0A7Y0FV20"/>
<gene>
    <name evidence="2" type="ORF">HHL25_07565</name>
</gene>
<proteinExistence type="predicted"/>
<name>A0A7Y0FV20_9HYPH</name>
<accession>A0A7Y0FV20</accession>
<feature type="chain" id="PRO_5030648286" description="DUF4189 domain-containing protein" evidence="1">
    <location>
        <begin position="23"/>
        <end position="145"/>
    </location>
</feature>
<evidence type="ECO:0000313" key="2">
    <source>
        <dbReference type="EMBL" id="NML73977.1"/>
    </source>
</evidence>
<comment type="caution">
    <text evidence="2">The sequence shown here is derived from an EMBL/GenBank/DDBJ whole genome shotgun (WGS) entry which is preliminary data.</text>
</comment>
<feature type="signal peptide" evidence="1">
    <location>
        <begin position="1"/>
        <end position="22"/>
    </location>
</feature>
<sequence length="145" mass="15557">MTLGRFCTTIFALTMVAATAFAEEGGRQGIAFVQAPEMSSGVCTGKDAASAFDCAKKQCIDGGGTAEDCLEQAYCFPARFSVDVFMQSSEGPHWHEYLCGWESKELALAAAKVACDNVKRPDLIECTAVLTYDEDGTSEEVPMDN</sequence>
<evidence type="ECO:0000313" key="3">
    <source>
        <dbReference type="Proteomes" id="UP000541470"/>
    </source>
</evidence>
<dbReference type="Proteomes" id="UP000541470">
    <property type="component" value="Unassembled WGS sequence"/>
</dbReference>